<evidence type="ECO:0000256" key="3">
    <source>
        <dbReference type="ARBA" id="ARBA00023155"/>
    </source>
</evidence>
<evidence type="ECO:0000256" key="2">
    <source>
        <dbReference type="ARBA" id="ARBA00023125"/>
    </source>
</evidence>
<organism evidence="8 9">
    <name type="scientific">Lentinula boryana</name>
    <dbReference type="NCBI Taxonomy" id="40481"/>
    <lineage>
        <taxon>Eukaryota</taxon>
        <taxon>Fungi</taxon>
        <taxon>Dikarya</taxon>
        <taxon>Basidiomycota</taxon>
        <taxon>Agaricomycotina</taxon>
        <taxon>Agaricomycetes</taxon>
        <taxon>Agaricomycetidae</taxon>
        <taxon>Agaricales</taxon>
        <taxon>Marasmiineae</taxon>
        <taxon>Omphalotaceae</taxon>
        <taxon>Lentinula</taxon>
    </lineage>
</organism>
<comment type="similarity">
    <text evidence="1">Belongs to the TALE/M-ATYP homeobox family.</text>
</comment>
<feature type="domain" description="Homeobox" evidence="7">
    <location>
        <begin position="130"/>
        <end position="166"/>
    </location>
</feature>
<feature type="compositionally biased region" description="Low complexity" evidence="6">
    <location>
        <begin position="474"/>
        <end position="498"/>
    </location>
</feature>
<dbReference type="Proteomes" id="UP001163828">
    <property type="component" value="Unassembled WGS sequence"/>
</dbReference>
<keyword evidence="3 5" id="KW-0371">Homeobox</keyword>
<comment type="subcellular location">
    <subcellularLocation>
        <location evidence="5">Nucleus</location>
    </subcellularLocation>
</comment>
<evidence type="ECO:0000259" key="7">
    <source>
        <dbReference type="PROSITE" id="PS50071"/>
    </source>
</evidence>
<feature type="region of interest" description="Disordered" evidence="6">
    <location>
        <begin position="718"/>
        <end position="751"/>
    </location>
</feature>
<dbReference type="InterPro" id="IPR009057">
    <property type="entry name" value="Homeodomain-like_sf"/>
</dbReference>
<keyword evidence="9" id="KW-1185">Reference proteome</keyword>
<evidence type="ECO:0000256" key="6">
    <source>
        <dbReference type="SAM" id="MobiDB-lite"/>
    </source>
</evidence>
<feature type="DNA-binding region" description="Homeobox" evidence="5">
    <location>
        <begin position="132"/>
        <end position="167"/>
    </location>
</feature>
<name>A0ABQ8Q3L1_9AGAR</name>
<dbReference type="Pfam" id="PF05920">
    <property type="entry name" value="Homeobox_KN"/>
    <property type="match status" value="1"/>
</dbReference>
<protein>
    <recommendedName>
        <fullName evidence="7">Homeobox domain-containing protein</fullName>
    </recommendedName>
</protein>
<evidence type="ECO:0000256" key="1">
    <source>
        <dbReference type="ARBA" id="ARBA00005800"/>
    </source>
</evidence>
<dbReference type="InterPro" id="IPR001356">
    <property type="entry name" value="HD"/>
</dbReference>
<gene>
    <name evidence="8" type="ORF">F5050DRAFT_1847670</name>
</gene>
<feature type="region of interest" description="Disordered" evidence="6">
    <location>
        <begin position="248"/>
        <end position="336"/>
    </location>
</feature>
<evidence type="ECO:0000313" key="9">
    <source>
        <dbReference type="Proteomes" id="UP001163828"/>
    </source>
</evidence>
<dbReference type="CDD" id="cd00086">
    <property type="entry name" value="homeodomain"/>
    <property type="match status" value="1"/>
</dbReference>
<accession>A0ABQ8Q3L1</accession>
<proteinExistence type="inferred from homology"/>
<keyword evidence="4 5" id="KW-0539">Nucleus</keyword>
<feature type="region of interest" description="Disordered" evidence="6">
    <location>
        <begin position="648"/>
        <end position="674"/>
    </location>
</feature>
<evidence type="ECO:0000256" key="4">
    <source>
        <dbReference type="ARBA" id="ARBA00023242"/>
    </source>
</evidence>
<evidence type="ECO:0000256" key="5">
    <source>
        <dbReference type="PROSITE-ProRule" id="PRU00108"/>
    </source>
</evidence>
<dbReference type="PROSITE" id="PS50071">
    <property type="entry name" value="HOMEOBOX_2"/>
    <property type="match status" value="1"/>
</dbReference>
<feature type="compositionally biased region" description="Polar residues" evidence="6">
    <location>
        <begin position="736"/>
        <end position="745"/>
    </location>
</feature>
<dbReference type="Gene3D" id="1.10.10.60">
    <property type="entry name" value="Homeodomain-like"/>
    <property type="match status" value="1"/>
</dbReference>
<keyword evidence="2 5" id="KW-0238">DNA-binding</keyword>
<dbReference type="SUPFAM" id="SSF46689">
    <property type="entry name" value="Homeodomain-like"/>
    <property type="match status" value="1"/>
</dbReference>
<feature type="region of interest" description="Disordered" evidence="6">
    <location>
        <begin position="474"/>
        <end position="548"/>
    </location>
</feature>
<evidence type="ECO:0000313" key="8">
    <source>
        <dbReference type="EMBL" id="KAJ3993248.1"/>
    </source>
</evidence>
<feature type="compositionally biased region" description="Low complexity" evidence="6">
    <location>
        <begin position="654"/>
        <end position="674"/>
    </location>
</feature>
<dbReference type="EMBL" id="MU790780">
    <property type="protein sequence ID" value="KAJ3993248.1"/>
    <property type="molecule type" value="Genomic_DNA"/>
</dbReference>
<feature type="compositionally biased region" description="Basic and acidic residues" evidence="6">
    <location>
        <begin position="269"/>
        <end position="283"/>
    </location>
</feature>
<sequence length="832" mass="88805">MELTAHNAEGLDDRLISSFDLFFNGLHNSDIRNLQLNWYDIVKDVVGSHDAGSLDSDTSSLAVSVSNCMSILCDTFLNLDIKTDEFALVHDFDLLPPDTDPTPSRSPSPSPTLPSYIPPSYAWLLSNLHNPYPTPQTRDEIASSTNTERRLIDAWFVDVRRRIGWTRLIDSNRSSHKTKSSAGVSTCTGRVKYKTRKELITASSQFFLSECSEGGRNSLSDLEIQTFSSLAETARGLYKDKLHLTHSLDSSANQSQEKKRRTRITPIKQESDSESHSDEDAFHTHLNKHSRSSTRSVSPADSLSSSLPSATPSPLPTTPTTPTFPSSSSSSSSSTLKRKRAVSSFEESLSPSLSSFSTSPISPATKRLRTALNSAGISRSVSDPTPVPRAALTFDGFPAPVLDSWFTPDQACGEGDPGLNFPEEWVDPFWENPDPIVRSMTDQVSGPGIVPPPIQPYPLQINVVDLNIYSSSSSSYDRSSTSSSASASSPSTPALSASGTLTDEDEDDNDSLFGGDDDEDHEGVITATMTKEEVEEGAGTGKPLPETTMTMNMNMITPAEILDQFNLSSSLSPSSNPPINPFTLSSLPEFNLDALPNQDPTNANGDLNVNVNVNFDFNFGLDSGLGLDLDSNFGFGFNGLDAGFGSGSGVGSYPQTQTQTQFPNQNQNQSSGLGLEFGQGGLGLGLDGSPYALLAHQVQVQSPTQSLTQSQSLGLGLPHLERDTTTTPPPPFQTTGSFESPGTSATSRTSGSFETFESFGNFGSFGSFGRFEDLDVFFQVPQSGNANANASANVNGGSSRSPSASVGVGASVPWAGPTPTRETFGVGVSVGV</sequence>
<feature type="compositionally biased region" description="Low complexity" evidence="6">
    <location>
        <begin position="320"/>
        <end position="335"/>
    </location>
</feature>
<reference evidence="8" key="1">
    <citation type="submission" date="2022-08" db="EMBL/GenBank/DDBJ databases">
        <authorList>
            <consortium name="DOE Joint Genome Institute"/>
            <person name="Min B."/>
            <person name="Riley R."/>
            <person name="Sierra-Patev S."/>
            <person name="Naranjo-Ortiz M."/>
            <person name="Looney B."/>
            <person name="Konkel Z."/>
            <person name="Slot J.C."/>
            <person name="Sakamoto Y."/>
            <person name="Steenwyk J.L."/>
            <person name="Rokas A."/>
            <person name="Carro J."/>
            <person name="Camarero S."/>
            <person name="Ferreira P."/>
            <person name="Molpeceres G."/>
            <person name="Ruiz-Duenas F.J."/>
            <person name="Serrano A."/>
            <person name="Henrissat B."/>
            <person name="Drula E."/>
            <person name="Hughes K.W."/>
            <person name="Mata J.L."/>
            <person name="Ishikawa N.K."/>
            <person name="Vargas-Isla R."/>
            <person name="Ushijima S."/>
            <person name="Smith C.A."/>
            <person name="Ahrendt S."/>
            <person name="Andreopoulos W."/>
            <person name="He G."/>
            <person name="Labutti K."/>
            <person name="Lipzen A."/>
            <person name="Ng V."/>
            <person name="Sandor L."/>
            <person name="Barry K."/>
            <person name="Martinez A.T."/>
            <person name="Xiao Y."/>
            <person name="Gibbons J.G."/>
            <person name="Terashima K."/>
            <person name="Hibbett D.S."/>
            <person name="Grigoriev I.V."/>
        </authorList>
    </citation>
    <scope>NUCLEOTIDE SEQUENCE</scope>
    <source>
        <strain evidence="8">TFB10827</strain>
    </source>
</reference>
<dbReference type="InterPro" id="IPR008422">
    <property type="entry name" value="KN_HD"/>
</dbReference>
<comment type="caution">
    <text evidence="8">The sequence shown here is derived from an EMBL/GenBank/DDBJ whole genome shotgun (WGS) entry which is preliminary data.</text>
</comment>
<feature type="compositionally biased region" description="Acidic residues" evidence="6">
    <location>
        <begin position="502"/>
        <end position="521"/>
    </location>
</feature>